<reference evidence="11 12" key="1">
    <citation type="submission" date="2012-04" db="EMBL/GenBank/DDBJ databases">
        <authorList>
            <person name="Genoscope - CEA"/>
        </authorList>
    </citation>
    <scope>NUCLEOTIDE SEQUENCE [LARGE SCALE GENOMIC DNA]</scope>
    <source>
        <strain evidence="11 12">9432</strain>
    </source>
</reference>
<evidence type="ECO:0000313" key="11">
    <source>
        <dbReference type="EMBL" id="CCH95446.1"/>
    </source>
</evidence>
<evidence type="ECO:0000256" key="4">
    <source>
        <dbReference type="ARBA" id="ARBA00023157"/>
    </source>
</evidence>
<keyword evidence="3" id="KW-0249">Electron transport</keyword>
<keyword evidence="2" id="KW-0813">Transport</keyword>
<dbReference type="EMBL" id="CAIH01000419">
    <property type="protein sequence ID" value="CCH95446.1"/>
    <property type="molecule type" value="Genomic_DNA"/>
</dbReference>
<evidence type="ECO:0000256" key="8">
    <source>
        <dbReference type="PIRSR" id="PIRSR000077-1"/>
    </source>
</evidence>
<feature type="domain" description="Thioredoxin" evidence="10">
    <location>
        <begin position="1"/>
        <end position="107"/>
    </location>
</feature>
<dbReference type="GO" id="GO:0005737">
    <property type="term" value="C:cytoplasm"/>
    <property type="evidence" value="ECO:0007669"/>
    <property type="project" value="TreeGrafter"/>
</dbReference>
<evidence type="ECO:0000256" key="5">
    <source>
        <dbReference type="ARBA" id="ARBA00023284"/>
    </source>
</evidence>
<dbReference type="InterPro" id="IPR005746">
    <property type="entry name" value="Thioredoxin"/>
</dbReference>
<dbReference type="SUPFAM" id="SSF52833">
    <property type="entry name" value="Thioredoxin-like"/>
    <property type="match status" value="1"/>
</dbReference>
<dbReference type="RefSeq" id="WP_002751595.1">
    <property type="nucleotide sequence ID" value="NZ_HE972538.1"/>
</dbReference>
<feature type="disulfide bond" description="Redox-active" evidence="9">
    <location>
        <begin position="32"/>
        <end position="35"/>
    </location>
</feature>
<dbReference type="PRINTS" id="PR00421">
    <property type="entry name" value="THIOREDOXIN"/>
</dbReference>
<feature type="site" description="Deprotonates C-terminal active site Cys" evidence="8">
    <location>
        <position position="26"/>
    </location>
</feature>
<dbReference type="GO" id="GO:0015035">
    <property type="term" value="F:protein-disulfide reductase activity"/>
    <property type="evidence" value="ECO:0007669"/>
    <property type="project" value="UniProtKB-UniRule"/>
</dbReference>
<keyword evidence="5 9" id="KW-0676">Redox-active center</keyword>
<dbReference type="PANTHER" id="PTHR45663:SF11">
    <property type="entry name" value="GEO12009P1"/>
    <property type="match status" value="1"/>
</dbReference>
<name>A0A830ZXG3_MICAE</name>
<evidence type="ECO:0000256" key="2">
    <source>
        <dbReference type="ARBA" id="ARBA00022448"/>
    </source>
</evidence>
<dbReference type="InterPro" id="IPR036249">
    <property type="entry name" value="Thioredoxin-like_sf"/>
</dbReference>
<dbReference type="InterPro" id="IPR013766">
    <property type="entry name" value="Thioredoxin_domain"/>
</dbReference>
<protein>
    <recommendedName>
        <fullName evidence="6 7">Thioredoxin</fullName>
    </recommendedName>
</protein>
<comment type="similarity">
    <text evidence="1 7">Belongs to the thioredoxin family.</text>
</comment>
<dbReference type="PIRSF" id="PIRSF000077">
    <property type="entry name" value="Thioredoxin"/>
    <property type="match status" value="1"/>
</dbReference>
<dbReference type="PROSITE" id="PS00194">
    <property type="entry name" value="THIOREDOXIN_1"/>
    <property type="match status" value="1"/>
</dbReference>
<dbReference type="PANTHER" id="PTHR45663">
    <property type="entry name" value="GEO12009P1"/>
    <property type="match status" value="1"/>
</dbReference>
<dbReference type="AlphaFoldDB" id="A0A830ZXG3"/>
<evidence type="ECO:0000256" key="7">
    <source>
        <dbReference type="PIRNR" id="PIRNR000077"/>
    </source>
</evidence>
<evidence type="ECO:0000256" key="1">
    <source>
        <dbReference type="ARBA" id="ARBA00008987"/>
    </source>
</evidence>
<comment type="caution">
    <text evidence="11">The sequence shown here is derived from an EMBL/GenBank/DDBJ whole genome shotgun (WGS) entry which is preliminary data.</text>
</comment>
<feature type="active site" description="Nucleophile" evidence="8">
    <location>
        <position position="35"/>
    </location>
</feature>
<dbReference type="FunFam" id="3.40.30.10:FF:000001">
    <property type="entry name" value="Thioredoxin"/>
    <property type="match status" value="1"/>
</dbReference>
<dbReference type="InterPro" id="IPR017937">
    <property type="entry name" value="Thioredoxin_CS"/>
</dbReference>
<dbReference type="NCBIfam" id="TIGR01068">
    <property type="entry name" value="thioredoxin"/>
    <property type="match status" value="1"/>
</dbReference>
<dbReference type="CDD" id="cd02947">
    <property type="entry name" value="TRX_family"/>
    <property type="match status" value="1"/>
</dbReference>
<feature type="site" description="Contributes to redox potential value" evidence="8">
    <location>
        <position position="34"/>
    </location>
</feature>
<organism evidence="11 12">
    <name type="scientific">Microcystis aeruginosa PCC 9432</name>
    <dbReference type="NCBI Taxonomy" id="1160280"/>
    <lineage>
        <taxon>Bacteria</taxon>
        <taxon>Bacillati</taxon>
        <taxon>Cyanobacteriota</taxon>
        <taxon>Cyanophyceae</taxon>
        <taxon>Oscillatoriophycideae</taxon>
        <taxon>Chroococcales</taxon>
        <taxon>Microcystaceae</taxon>
        <taxon>Microcystis</taxon>
    </lineage>
</organism>
<keyword evidence="4 9" id="KW-1015">Disulfide bond</keyword>
<evidence type="ECO:0000256" key="3">
    <source>
        <dbReference type="ARBA" id="ARBA00022982"/>
    </source>
</evidence>
<dbReference type="Gene3D" id="3.40.30.10">
    <property type="entry name" value="Glutaredoxin"/>
    <property type="match status" value="1"/>
</dbReference>
<dbReference type="Pfam" id="PF00085">
    <property type="entry name" value="Thioredoxin"/>
    <property type="match status" value="1"/>
</dbReference>
<evidence type="ECO:0000256" key="6">
    <source>
        <dbReference type="NCBIfam" id="TIGR01068"/>
    </source>
</evidence>
<feature type="active site" description="Nucleophile" evidence="8">
    <location>
        <position position="32"/>
    </location>
</feature>
<evidence type="ECO:0000256" key="9">
    <source>
        <dbReference type="PIRSR" id="PIRSR000077-4"/>
    </source>
</evidence>
<gene>
    <name evidence="11" type="primary">trxA</name>
    <name evidence="11" type="ORF">MICCA_810004</name>
</gene>
<dbReference type="Proteomes" id="UP000005806">
    <property type="component" value="Unassembled WGS sequence"/>
</dbReference>
<feature type="site" description="Contributes to redox potential value" evidence="8">
    <location>
        <position position="33"/>
    </location>
</feature>
<evidence type="ECO:0000313" key="12">
    <source>
        <dbReference type="Proteomes" id="UP000005806"/>
    </source>
</evidence>
<accession>A0A830ZXG3</accession>
<evidence type="ECO:0000259" key="10">
    <source>
        <dbReference type="PROSITE" id="PS51352"/>
    </source>
</evidence>
<proteinExistence type="inferred from homology"/>
<dbReference type="PROSITE" id="PS51352">
    <property type="entry name" value="THIOREDOXIN_2"/>
    <property type="match status" value="1"/>
</dbReference>
<sequence>MGTATFIQDETEFDSLLNSESLLVVDCTATWCGPCKLVAPLIDRLADDYRDRAKVFKLDLDSNKPVAKRFGIKSIPAVMVFKQGKLIETLVGVKPYEEFTAAVERQL</sequence>